<evidence type="ECO:0000256" key="5">
    <source>
        <dbReference type="ARBA" id="ARBA00023288"/>
    </source>
</evidence>
<dbReference type="GO" id="GO:0005975">
    <property type="term" value="P:carbohydrate metabolic process"/>
    <property type="evidence" value="ECO:0007669"/>
    <property type="project" value="InterPro"/>
</dbReference>
<dbReference type="GO" id="GO:0071555">
    <property type="term" value="P:cell wall organization"/>
    <property type="evidence" value="ECO:0007669"/>
    <property type="project" value="UniProtKB-KW"/>
</dbReference>
<accession>A0A4Q9PVW2</accession>
<keyword evidence="5" id="KW-0449">Lipoprotein</keyword>
<dbReference type="Proteomes" id="UP000292082">
    <property type="component" value="Unassembled WGS sequence"/>
</dbReference>
<dbReference type="SUPFAM" id="SSF88713">
    <property type="entry name" value="Glycoside hydrolase/deacetylase"/>
    <property type="match status" value="1"/>
</dbReference>
<dbReference type="Pfam" id="PF01522">
    <property type="entry name" value="Polysacc_deac_1"/>
    <property type="match status" value="1"/>
</dbReference>
<sequence>MPRKILIGFGVDTDAASVWYVAIGCTSAGMYGGEVCIPRLLKLFAKYNIQTTWFIPAHSLETFPEQLAAVRDAGHEIGMHGYLHERQSKLTVEQQKDVLDHAYDVITNCAPCWDPSRDSARLLLEKGIEYGHSQAYYLRMGDDWTKIDYQAKAETWIKPLLRGTETGLVKIPTNWYLDDWPPLMAAAGNPNGWVNTRDVEQLWKDTEEESFIFPISIHPDVSGRPHVLLMLERFIEWVNTHEDVQWVRMLDMANEFRGRVSPAANAILPQGLAI</sequence>
<gene>
    <name evidence="8" type="ORF">BD310DRAFT_948563</name>
</gene>
<keyword evidence="9" id="KW-1185">Reference proteome</keyword>
<name>A0A4Q9PVW2_9APHY</name>
<evidence type="ECO:0000256" key="2">
    <source>
        <dbReference type="ARBA" id="ARBA00022475"/>
    </source>
</evidence>
<keyword evidence="3" id="KW-0336">GPI-anchor</keyword>
<evidence type="ECO:0000259" key="7">
    <source>
        <dbReference type="Pfam" id="PF01522"/>
    </source>
</evidence>
<dbReference type="PROSITE" id="PS51257">
    <property type="entry name" value="PROKAR_LIPOPROTEIN"/>
    <property type="match status" value="1"/>
</dbReference>
<keyword evidence="3" id="KW-0325">Glycoprotein</keyword>
<feature type="domain" description="NodB homology" evidence="7">
    <location>
        <begin position="36"/>
        <end position="108"/>
    </location>
</feature>
<dbReference type="PANTHER" id="PTHR47561:SF1">
    <property type="entry name" value="POLYSACCHARIDE DEACETYLASE FAMILY PROTEIN (AFU_ORTHOLOGUE AFUA_6G05030)"/>
    <property type="match status" value="1"/>
</dbReference>
<dbReference type="InterPro" id="IPR002509">
    <property type="entry name" value="NODB_dom"/>
</dbReference>
<evidence type="ECO:0000256" key="4">
    <source>
        <dbReference type="ARBA" id="ARBA00023136"/>
    </source>
</evidence>
<dbReference type="Gene3D" id="3.20.20.370">
    <property type="entry name" value="Glycoside hydrolase/deacetylase"/>
    <property type="match status" value="1"/>
</dbReference>
<proteinExistence type="predicted"/>
<evidence type="ECO:0000256" key="6">
    <source>
        <dbReference type="ARBA" id="ARBA00023316"/>
    </source>
</evidence>
<evidence type="ECO:0000313" key="8">
    <source>
        <dbReference type="EMBL" id="TBU58655.1"/>
    </source>
</evidence>
<keyword evidence="6" id="KW-0961">Cell wall biogenesis/degradation</keyword>
<dbReference type="EMBL" id="ML145122">
    <property type="protein sequence ID" value="TBU58655.1"/>
    <property type="molecule type" value="Genomic_DNA"/>
</dbReference>
<comment type="subcellular location">
    <subcellularLocation>
        <location evidence="1">Cell membrane</location>
        <topology evidence="1">Lipid-anchor</topology>
        <topology evidence="1">GPI-anchor</topology>
    </subcellularLocation>
</comment>
<evidence type="ECO:0000256" key="3">
    <source>
        <dbReference type="ARBA" id="ARBA00022622"/>
    </source>
</evidence>
<dbReference type="GO" id="GO:0005886">
    <property type="term" value="C:plasma membrane"/>
    <property type="evidence" value="ECO:0007669"/>
    <property type="project" value="UniProtKB-SubCell"/>
</dbReference>
<keyword evidence="4" id="KW-0472">Membrane</keyword>
<dbReference type="PANTHER" id="PTHR47561">
    <property type="entry name" value="POLYSACCHARIDE DEACETYLASE FAMILY PROTEIN (AFU_ORTHOLOGUE AFUA_6G05030)"/>
    <property type="match status" value="1"/>
</dbReference>
<reference evidence="8 9" key="1">
    <citation type="submission" date="2019-01" db="EMBL/GenBank/DDBJ databases">
        <title>Draft genome sequences of three monokaryotic isolates of the white-rot basidiomycete fungus Dichomitus squalens.</title>
        <authorList>
            <consortium name="DOE Joint Genome Institute"/>
            <person name="Lopez S.C."/>
            <person name="Andreopoulos B."/>
            <person name="Pangilinan J."/>
            <person name="Lipzen A."/>
            <person name="Riley R."/>
            <person name="Ahrendt S."/>
            <person name="Ng V."/>
            <person name="Barry K."/>
            <person name="Daum C."/>
            <person name="Grigoriev I.V."/>
            <person name="Hilden K.S."/>
            <person name="Makela M.R."/>
            <person name="de Vries R.P."/>
        </authorList>
    </citation>
    <scope>NUCLEOTIDE SEQUENCE [LARGE SCALE GENOMIC DNA]</scope>
    <source>
        <strain evidence="8 9">CBS 464.89</strain>
    </source>
</reference>
<organism evidence="8 9">
    <name type="scientific">Dichomitus squalens</name>
    <dbReference type="NCBI Taxonomy" id="114155"/>
    <lineage>
        <taxon>Eukaryota</taxon>
        <taxon>Fungi</taxon>
        <taxon>Dikarya</taxon>
        <taxon>Basidiomycota</taxon>
        <taxon>Agaricomycotina</taxon>
        <taxon>Agaricomycetes</taxon>
        <taxon>Polyporales</taxon>
        <taxon>Polyporaceae</taxon>
        <taxon>Dichomitus</taxon>
    </lineage>
</organism>
<evidence type="ECO:0000313" key="9">
    <source>
        <dbReference type="Proteomes" id="UP000292082"/>
    </source>
</evidence>
<dbReference type="InterPro" id="IPR011330">
    <property type="entry name" value="Glyco_hydro/deAcase_b/a-brl"/>
</dbReference>
<evidence type="ECO:0000256" key="1">
    <source>
        <dbReference type="ARBA" id="ARBA00004609"/>
    </source>
</evidence>
<protein>
    <submittedName>
        <fullName evidence="8">Glycoside hydrolase/deacetylase</fullName>
    </submittedName>
</protein>
<keyword evidence="8" id="KW-0378">Hydrolase</keyword>
<dbReference type="AlphaFoldDB" id="A0A4Q9PVW2"/>
<dbReference type="GO" id="GO:0098552">
    <property type="term" value="C:side of membrane"/>
    <property type="evidence" value="ECO:0007669"/>
    <property type="project" value="UniProtKB-KW"/>
</dbReference>
<keyword evidence="2" id="KW-1003">Cell membrane</keyword>
<dbReference type="GO" id="GO:0016810">
    <property type="term" value="F:hydrolase activity, acting on carbon-nitrogen (but not peptide) bonds"/>
    <property type="evidence" value="ECO:0007669"/>
    <property type="project" value="InterPro"/>
</dbReference>